<dbReference type="FunFam" id="2.60.40.10:FF:001691">
    <property type="entry name" value="interleukin-27 receptor subunit alpha"/>
    <property type="match status" value="1"/>
</dbReference>
<dbReference type="PANTHER" id="PTHR48423:SF1">
    <property type="entry name" value="INTERLEUKIN-27 RECEPTOR SUBUNIT ALPHA"/>
    <property type="match status" value="1"/>
</dbReference>
<dbReference type="EMBL" id="JAULJE010000005">
    <property type="protein sequence ID" value="KAK1342659.1"/>
    <property type="molecule type" value="Genomic_DNA"/>
</dbReference>
<proteinExistence type="inferred from homology"/>
<dbReference type="Proteomes" id="UP001177744">
    <property type="component" value="Unassembled WGS sequence"/>
</dbReference>
<reference evidence="12" key="1">
    <citation type="submission" date="2023-06" db="EMBL/GenBank/DDBJ databases">
        <title>Reference genome for the Northern bat (Eptesicus nilssonii), a most northern bat species.</title>
        <authorList>
            <person name="Laine V.N."/>
            <person name="Pulliainen A.T."/>
            <person name="Lilley T.M."/>
        </authorList>
    </citation>
    <scope>NUCLEOTIDE SEQUENCE</scope>
    <source>
        <strain evidence="12">BLF_Eptnil</strain>
        <tissue evidence="12">Kidney</tissue>
    </source>
</reference>
<dbReference type="PANTHER" id="PTHR48423">
    <property type="entry name" value="INTERLEUKIN-27 RECEPTOR SUBUNIT ALPHA"/>
    <property type="match status" value="1"/>
</dbReference>
<comment type="similarity">
    <text evidence="2">Belongs to the type I cytokine receptor family. Type 2 subfamily.</text>
</comment>
<dbReference type="InterPro" id="IPR003961">
    <property type="entry name" value="FN3_dom"/>
</dbReference>
<feature type="region of interest" description="Disordered" evidence="10">
    <location>
        <begin position="487"/>
        <end position="511"/>
    </location>
</feature>
<gene>
    <name evidence="12" type="ORF">QTO34_015425</name>
</gene>
<evidence type="ECO:0000256" key="10">
    <source>
        <dbReference type="SAM" id="MobiDB-lite"/>
    </source>
</evidence>
<evidence type="ECO:0000259" key="11">
    <source>
        <dbReference type="PROSITE" id="PS50853"/>
    </source>
</evidence>
<accession>A0AA40LT23</accession>
<comment type="caution">
    <text evidence="12">The sequence shown here is derived from an EMBL/GenBank/DDBJ whole genome shotgun (WGS) entry which is preliminary data.</text>
</comment>
<keyword evidence="4" id="KW-0732">Signal</keyword>
<dbReference type="InterPro" id="IPR052672">
    <property type="entry name" value="Type1_Cytokine_Rcpt_Type2"/>
</dbReference>
<evidence type="ECO:0000256" key="7">
    <source>
        <dbReference type="ARBA" id="ARBA00023136"/>
    </source>
</evidence>
<keyword evidence="7" id="KW-0472">Membrane</keyword>
<evidence type="ECO:0000256" key="1">
    <source>
        <dbReference type="ARBA" id="ARBA00004479"/>
    </source>
</evidence>
<dbReference type="InterPro" id="IPR036116">
    <property type="entry name" value="FN3_sf"/>
</dbReference>
<keyword evidence="6" id="KW-1133">Transmembrane helix</keyword>
<evidence type="ECO:0000256" key="9">
    <source>
        <dbReference type="ARBA" id="ARBA00023180"/>
    </source>
</evidence>
<sequence>MAPLPVAAGALGPQSNAAARGPVGPGGTGRPGDAMRGAWAAPCRLLPLLWLLFPRTSPQGSPGPLRCYGVGPLGDLNCSWEPLGDLGAPSTLHLQSQKYHSNRTWTVAVPTGQSWVTIPREQLTTSDELLVWAAVAGQPLGPPVFVNLETQMKPEAPQLDPDVDLSEDDPPEATVRWAPPPWPPHKVLVCQFHYRRCQQTAWTLLEPELKSIPLTPIEIQDLELATGYEVSGRCRMEKEEDLWGEWSPILPFQTLPSAPKDVWISGNLCGTQDGQKSLLLWKPPGHCVQASYRVWFQAKGQDPTPQETPCCSSSIPTQAEWVAVSAINATRWEHRTNLSLACLGSDSAPRGVVVSSIAGSAELLVTWQQGSGEPQEHVVDWARDGEPLENLNWVRLPLGTSVLCCQEGQFKLDFAPPHFPTENFEKGVPYRITVTAVSPGGLYPAPSVWTFREELGKQWGWKMEGPGPWQTLTHWLCPQHLSGTSALETPGCSPRDPRHSVGRGPKAPTSGPSHPLHLVCAEWDQAFCLHECLVLPTHQPHPPPPLLVASFCGATVSGNTQKTTLPNLPSGPCELWMTASTIAGQGPPGPSLRLHLPDNTLKLKILPGVLLLWGLLLMGCGMRLAIPGRCLHLWHKILPRWVWEDIPDPANSNVSQPHVEEVPQAQPPGDLPTLEVEEMEPLPVIEPPQTSSRLDSGYEKHFLPTPEELGLLGSRHPGPRFWPELTPGQETGCSFDS</sequence>
<dbReference type="SUPFAM" id="SSF49265">
    <property type="entry name" value="Fibronectin type III"/>
    <property type="match status" value="1"/>
</dbReference>
<keyword evidence="13" id="KW-1185">Reference proteome</keyword>
<feature type="domain" description="Fibronectin type-III" evidence="11">
    <location>
        <begin position="153"/>
        <end position="257"/>
    </location>
</feature>
<feature type="compositionally biased region" description="Low complexity" evidence="10">
    <location>
        <begin position="11"/>
        <end position="22"/>
    </location>
</feature>
<dbReference type="Gene3D" id="2.60.40.10">
    <property type="entry name" value="Immunoglobulins"/>
    <property type="match status" value="2"/>
</dbReference>
<feature type="region of interest" description="Disordered" evidence="10">
    <location>
        <begin position="709"/>
        <end position="737"/>
    </location>
</feature>
<keyword evidence="9" id="KW-0325">Glycoprotein</keyword>
<dbReference type="InterPro" id="IPR013783">
    <property type="entry name" value="Ig-like_fold"/>
</dbReference>
<keyword evidence="5" id="KW-0677">Repeat</keyword>
<protein>
    <recommendedName>
        <fullName evidence="11">Fibronectin type-III domain-containing protein</fullName>
    </recommendedName>
</protein>
<comment type="subcellular location">
    <subcellularLocation>
        <location evidence="1">Membrane</location>
        <topology evidence="1">Single-pass type I membrane protein</topology>
    </subcellularLocation>
</comment>
<dbReference type="PROSITE" id="PS50853">
    <property type="entry name" value="FN3"/>
    <property type="match status" value="1"/>
</dbReference>
<evidence type="ECO:0000313" key="12">
    <source>
        <dbReference type="EMBL" id="KAK1342659.1"/>
    </source>
</evidence>
<evidence type="ECO:0000256" key="4">
    <source>
        <dbReference type="ARBA" id="ARBA00022729"/>
    </source>
</evidence>
<dbReference type="SMART" id="SM00060">
    <property type="entry name" value="FN3"/>
    <property type="match status" value="2"/>
</dbReference>
<dbReference type="GO" id="GO:0005886">
    <property type="term" value="C:plasma membrane"/>
    <property type="evidence" value="ECO:0007669"/>
    <property type="project" value="UniProtKB-ARBA"/>
</dbReference>
<keyword evidence="8" id="KW-0675">Receptor</keyword>
<evidence type="ECO:0000256" key="5">
    <source>
        <dbReference type="ARBA" id="ARBA00022737"/>
    </source>
</evidence>
<evidence type="ECO:0000313" key="13">
    <source>
        <dbReference type="Proteomes" id="UP001177744"/>
    </source>
</evidence>
<dbReference type="AlphaFoldDB" id="A0AA40LT23"/>
<dbReference type="CDD" id="cd00063">
    <property type="entry name" value="FN3"/>
    <property type="match status" value="1"/>
</dbReference>
<keyword evidence="3" id="KW-0812">Transmembrane</keyword>
<evidence type="ECO:0000256" key="8">
    <source>
        <dbReference type="ARBA" id="ARBA00023170"/>
    </source>
</evidence>
<name>A0AA40LT23_CNENI</name>
<feature type="compositionally biased region" description="Polar residues" evidence="10">
    <location>
        <begin position="728"/>
        <end position="737"/>
    </location>
</feature>
<feature type="region of interest" description="Disordered" evidence="10">
    <location>
        <begin position="11"/>
        <end position="33"/>
    </location>
</feature>
<evidence type="ECO:0000256" key="3">
    <source>
        <dbReference type="ARBA" id="ARBA00022692"/>
    </source>
</evidence>
<evidence type="ECO:0000256" key="2">
    <source>
        <dbReference type="ARBA" id="ARBA00008921"/>
    </source>
</evidence>
<organism evidence="12 13">
    <name type="scientific">Cnephaeus nilssonii</name>
    <name type="common">Northern bat</name>
    <name type="synonym">Eptesicus nilssonii</name>
    <dbReference type="NCBI Taxonomy" id="3371016"/>
    <lineage>
        <taxon>Eukaryota</taxon>
        <taxon>Metazoa</taxon>
        <taxon>Chordata</taxon>
        <taxon>Craniata</taxon>
        <taxon>Vertebrata</taxon>
        <taxon>Euteleostomi</taxon>
        <taxon>Mammalia</taxon>
        <taxon>Eutheria</taxon>
        <taxon>Laurasiatheria</taxon>
        <taxon>Chiroptera</taxon>
        <taxon>Yangochiroptera</taxon>
        <taxon>Vespertilionidae</taxon>
        <taxon>Cnephaeus</taxon>
    </lineage>
</organism>
<dbReference type="GO" id="GO:0045509">
    <property type="term" value="F:interleukin-27 receptor activity"/>
    <property type="evidence" value="ECO:0007669"/>
    <property type="project" value="TreeGrafter"/>
</dbReference>
<evidence type="ECO:0000256" key="6">
    <source>
        <dbReference type="ARBA" id="ARBA00022989"/>
    </source>
</evidence>